<name>A0A1F5GBG4_9BACT</name>
<dbReference type="InterPro" id="IPR035093">
    <property type="entry name" value="RelE/ParE_toxin_dom_sf"/>
</dbReference>
<comment type="caution">
    <text evidence="2">The sequence shown here is derived from an EMBL/GenBank/DDBJ whole genome shotgun (WGS) entry which is preliminary data.</text>
</comment>
<dbReference type="InterPro" id="IPR004386">
    <property type="entry name" value="Toxin_YafQ-like"/>
</dbReference>
<protein>
    <recommendedName>
        <fullName evidence="4">Toxin YoeB</fullName>
    </recommendedName>
</protein>
<dbReference type="NCBIfam" id="TIGR02385">
    <property type="entry name" value="RelE_StbE"/>
    <property type="match status" value="1"/>
</dbReference>
<dbReference type="InterPro" id="IPR007712">
    <property type="entry name" value="RelE/ParE_toxin"/>
</dbReference>
<reference evidence="2 3" key="1">
    <citation type="journal article" date="2016" name="Nat. Commun.">
        <title>Thousands of microbial genomes shed light on interconnected biogeochemical processes in an aquifer system.</title>
        <authorList>
            <person name="Anantharaman K."/>
            <person name="Brown C.T."/>
            <person name="Hug L.A."/>
            <person name="Sharon I."/>
            <person name="Castelle C.J."/>
            <person name="Probst A.J."/>
            <person name="Thomas B.C."/>
            <person name="Singh A."/>
            <person name="Wilkins M.J."/>
            <person name="Karaoz U."/>
            <person name="Brodie E.L."/>
            <person name="Williams K.H."/>
            <person name="Hubbard S.S."/>
            <person name="Banfield J.F."/>
        </authorList>
    </citation>
    <scope>NUCLEOTIDE SEQUENCE [LARGE SCALE GENOMIC DNA]</scope>
</reference>
<dbReference type="Pfam" id="PF15738">
    <property type="entry name" value="YafQ_toxin"/>
    <property type="match status" value="1"/>
</dbReference>
<gene>
    <name evidence="2" type="ORF">A3D04_03520</name>
</gene>
<keyword evidence="1" id="KW-1277">Toxin-antitoxin system</keyword>
<dbReference type="Gene3D" id="3.30.2310.20">
    <property type="entry name" value="RelE-like"/>
    <property type="match status" value="1"/>
</dbReference>
<organism evidence="2 3">
    <name type="scientific">Candidatus Curtissbacteria bacterium RIFCSPHIGHO2_02_FULL_40_16b</name>
    <dbReference type="NCBI Taxonomy" id="1797714"/>
    <lineage>
        <taxon>Bacteria</taxon>
        <taxon>Candidatus Curtissiibacteriota</taxon>
    </lineage>
</organism>
<dbReference type="STRING" id="1797714.A3D04_03520"/>
<dbReference type="SUPFAM" id="SSF143011">
    <property type="entry name" value="RelE-like"/>
    <property type="match status" value="1"/>
</dbReference>
<sequence>MKIYLHKRFLKDYKKLTLSQKKKFKDRRNLFLRDEFNPILNNHGLKGKWLGYRSINVTGDIRVIFKRETESALFVAIDNHSNLYG</sequence>
<dbReference type="AlphaFoldDB" id="A0A1F5GBG4"/>
<dbReference type="Proteomes" id="UP000177369">
    <property type="component" value="Unassembled WGS sequence"/>
</dbReference>
<dbReference type="EMBL" id="MFBD01000010">
    <property type="protein sequence ID" value="OGD89164.1"/>
    <property type="molecule type" value="Genomic_DNA"/>
</dbReference>
<accession>A0A1F5GBG4</accession>
<proteinExistence type="predicted"/>
<evidence type="ECO:0008006" key="4">
    <source>
        <dbReference type="Google" id="ProtNLM"/>
    </source>
</evidence>
<evidence type="ECO:0000313" key="2">
    <source>
        <dbReference type="EMBL" id="OGD89164.1"/>
    </source>
</evidence>
<evidence type="ECO:0000256" key="1">
    <source>
        <dbReference type="ARBA" id="ARBA00022649"/>
    </source>
</evidence>
<evidence type="ECO:0000313" key="3">
    <source>
        <dbReference type="Proteomes" id="UP000177369"/>
    </source>
</evidence>